<sequence>MQAASSELNSEDIKFKEISSTDTRDHPRWQFNFKSSGMQT</sequence>
<reference evidence="2" key="1">
    <citation type="submission" date="2018-02" db="EMBL/GenBank/DDBJ databases">
        <title>Rhizophora mucronata_Transcriptome.</title>
        <authorList>
            <person name="Meera S.P."/>
            <person name="Sreeshan A."/>
            <person name="Augustine A."/>
        </authorList>
    </citation>
    <scope>NUCLEOTIDE SEQUENCE</scope>
    <source>
        <tissue evidence="2">Leaf</tissue>
    </source>
</reference>
<dbReference type="EMBL" id="GGEC01084332">
    <property type="protein sequence ID" value="MBX64816.1"/>
    <property type="molecule type" value="Transcribed_RNA"/>
</dbReference>
<feature type="compositionally biased region" description="Basic and acidic residues" evidence="1">
    <location>
        <begin position="11"/>
        <end position="28"/>
    </location>
</feature>
<proteinExistence type="predicted"/>
<name>A0A2P2QCS7_RHIMU</name>
<evidence type="ECO:0000256" key="1">
    <source>
        <dbReference type="SAM" id="MobiDB-lite"/>
    </source>
</evidence>
<protein>
    <submittedName>
        <fullName evidence="2">Uncharacterized protein</fullName>
    </submittedName>
</protein>
<dbReference type="AlphaFoldDB" id="A0A2P2QCS7"/>
<organism evidence="2">
    <name type="scientific">Rhizophora mucronata</name>
    <name type="common">Asiatic mangrove</name>
    <dbReference type="NCBI Taxonomy" id="61149"/>
    <lineage>
        <taxon>Eukaryota</taxon>
        <taxon>Viridiplantae</taxon>
        <taxon>Streptophyta</taxon>
        <taxon>Embryophyta</taxon>
        <taxon>Tracheophyta</taxon>
        <taxon>Spermatophyta</taxon>
        <taxon>Magnoliopsida</taxon>
        <taxon>eudicotyledons</taxon>
        <taxon>Gunneridae</taxon>
        <taxon>Pentapetalae</taxon>
        <taxon>rosids</taxon>
        <taxon>fabids</taxon>
        <taxon>Malpighiales</taxon>
        <taxon>Rhizophoraceae</taxon>
        <taxon>Rhizophora</taxon>
    </lineage>
</organism>
<feature type="region of interest" description="Disordered" evidence="1">
    <location>
        <begin position="1"/>
        <end position="40"/>
    </location>
</feature>
<evidence type="ECO:0000313" key="2">
    <source>
        <dbReference type="EMBL" id="MBX64816.1"/>
    </source>
</evidence>
<accession>A0A2P2QCS7</accession>